<protein>
    <submittedName>
        <fullName evidence="2">Uncharacterized protein</fullName>
    </submittedName>
</protein>
<evidence type="ECO:0000313" key="2">
    <source>
        <dbReference type="EMBL" id="KAI5082730.1"/>
    </source>
</evidence>
<feature type="compositionally biased region" description="Basic and acidic residues" evidence="1">
    <location>
        <begin position="63"/>
        <end position="85"/>
    </location>
</feature>
<keyword evidence="3" id="KW-1185">Reference proteome</keyword>
<dbReference type="EMBL" id="JABFUD020000002">
    <property type="protein sequence ID" value="KAI5082730.1"/>
    <property type="molecule type" value="Genomic_DNA"/>
</dbReference>
<proteinExistence type="predicted"/>
<evidence type="ECO:0000313" key="3">
    <source>
        <dbReference type="Proteomes" id="UP000886520"/>
    </source>
</evidence>
<name>A0A9D4VB05_ADICA</name>
<comment type="caution">
    <text evidence="2">The sequence shown here is derived from an EMBL/GenBank/DDBJ whole genome shotgun (WGS) entry which is preliminary data.</text>
</comment>
<accession>A0A9D4VB05</accession>
<evidence type="ECO:0000256" key="1">
    <source>
        <dbReference type="SAM" id="MobiDB-lite"/>
    </source>
</evidence>
<dbReference type="AlphaFoldDB" id="A0A9D4VB05"/>
<dbReference type="OrthoDB" id="1988305at2759"/>
<sequence length="129" mass="13998">MTFTSNQAPCKQSYSVALNGHPVKSSLLVDKGEEPCAKHATLIPKCSANSILDAKNGNKRKSKTEDPVQKLKYSKDDSHMQEKTKQSTNTNELKCNEGKGSQMKADLEGNSASGTSATKCLLPVCHMLR</sequence>
<gene>
    <name evidence="2" type="ORF">GOP47_0002473</name>
</gene>
<feature type="region of interest" description="Disordered" evidence="1">
    <location>
        <begin position="53"/>
        <end position="112"/>
    </location>
</feature>
<reference evidence="2" key="1">
    <citation type="submission" date="2021-01" db="EMBL/GenBank/DDBJ databases">
        <title>Adiantum capillus-veneris genome.</title>
        <authorList>
            <person name="Fang Y."/>
            <person name="Liao Q."/>
        </authorList>
    </citation>
    <scope>NUCLEOTIDE SEQUENCE</scope>
    <source>
        <strain evidence="2">H3</strain>
        <tissue evidence="2">Leaf</tissue>
    </source>
</reference>
<dbReference type="Proteomes" id="UP000886520">
    <property type="component" value="Chromosome 3"/>
</dbReference>
<organism evidence="2 3">
    <name type="scientific">Adiantum capillus-veneris</name>
    <name type="common">Maidenhair fern</name>
    <dbReference type="NCBI Taxonomy" id="13818"/>
    <lineage>
        <taxon>Eukaryota</taxon>
        <taxon>Viridiplantae</taxon>
        <taxon>Streptophyta</taxon>
        <taxon>Embryophyta</taxon>
        <taxon>Tracheophyta</taxon>
        <taxon>Polypodiopsida</taxon>
        <taxon>Polypodiidae</taxon>
        <taxon>Polypodiales</taxon>
        <taxon>Pteridineae</taxon>
        <taxon>Pteridaceae</taxon>
        <taxon>Vittarioideae</taxon>
        <taxon>Adiantum</taxon>
    </lineage>
</organism>